<evidence type="ECO:0000313" key="2">
    <source>
        <dbReference type="Proteomes" id="UP000054928"/>
    </source>
</evidence>
<protein>
    <submittedName>
        <fullName evidence="1">Uncharacterized protein</fullName>
    </submittedName>
</protein>
<reference evidence="2" key="1">
    <citation type="submission" date="2014-09" db="EMBL/GenBank/DDBJ databases">
        <authorList>
            <person name="Sharma Rahul"/>
            <person name="Thines Marco"/>
        </authorList>
    </citation>
    <scope>NUCLEOTIDE SEQUENCE [LARGE SCALE GENOMIC DNA]</scope>
</reference>
<accession>A0A0P1AR17</accession>
<dbReference type="AlphaFoldDB" id="A0A0P1AR17"/>
<dbReference type="RefSeq" id="XP_024579701.1">
    <property type="nucleotide sequence ID" value="XM_024729311.1"/>
</dbReference>
<dbReference type="Proteomes" id="UP000054928">
    <property type="component" value="Unassembled WGS sequence"/>
</dbReference>
<dbReference type="EMBL" id="CCYD01000653">
    <property type="protein sequence ID" value="CEG43332.1"/>
    <property type="molecule type" value="Genomic_DNA"/>
</dbReference>
<name>A0A0P1AR17_PLAHL</name>
<proteinExistence type="predicted"/>
<keyword evidence="2" id="KW-1185">Reference proteome</keyword>
<evidence type="ECO:0000313" key="1">
    <source>
        <dbReference type="EMBL" id="CEG43332.1"/>
    </source>
</evidence>
<sequence length="79" mass="9311">MFNRYGYATIYIYQKLYWITVWQPFSSVDRRWSPRNLRNKLMKSDIVVYEMCETSRCRIGGKVLILYGSQGSVTVKASS</sequence>
<dbReference type="GeneID" id="36408589"/>
<organism evidence="1 2">
    <name type="scientific">Plasmopara halstedii</name>
    <name type="common">Downy mildew of sunflower</name>
    <dbReference type="NCBI Taxonomy" id="4781"/>
    <lineage>
        <taxon>Eukaryota</taxon>
        <taxon>Sar</taxon>
        <taxon>Stramenopiles</taxon>
        <taxon>Oomycota</taxon>
        <taxon>Peronosporomycetes</taxon>
        <taxon>Peronosporales</taxon>
        <taxon>Peronosporaceae</taxon>
        <taxon>Plasmopara</taxon>
    </lineage>
</organism>